<dbReference type="InterPro" id="IPR027417">
    <property type="entry name" value="P-loop_NTPase"/>
</dbReference>
<dbReference type="AlphaFoldDB" id="A0A7I7Y248"/>
<dbReference type="EMBL" id="AP022612">
    <property type="protein sequence ID" value="BBZ35122.1"/>
    <property type="molecule type" value="Genomic_DNA"/>
</dbReference>
<dbReference type="Pfam" id="PF01580">
    <property type="entry name" value="FtsK_SpoIIIE"/>
    <property type="match status" value="2"/>
</dbReference>
<keyword evidence="5" id="KW-1185">Reference proteome</keyword>
<organism evidence="4 5">
    <name type="scientific">Mycolicibacterium confluentis</name>
    <dbReference type="NCBI Taxonomy" id="28047"/>
    <lineage>
        <taxon>Bacteria</taxon>
        <taxon>Bacillati</taxon>
        <taxon>Actinomycetota</taxon>
        <taxon>Actinomycetes</taxon>
        <taxon>Mycobacteriales</taxon>
        <taxon>Mycobacteriaceae</taxon>
        <taxon>Mycolicibacterium</taxon>
    </lineage>
</organism>
<dbReference type="Gene3D" id="3.40.50.300">
    <property type="entry name" value="P-loop containing nucleotide triphosphate hydrolases"/>
    <property type="match status" value="3"/>
</dbReference>
<dbReference type="InterPro" id="IPR050206">
    <property type="entry name" value="FtsK/SpoIIIE/SftA"/>
</dbReference>
<keyword evidence="3" id="KW-0067">ATP-binding</keyword>
<dbReference type="GO" id="GO:0003677">
    <property type="term" value="F:DNA binding"/>
    <property type="evidence" value="ECO:0007669"/>
    <property type="project" value="InterPro"/>
</dbReference>
<dbReference type="NCBIfam" id="TIGR03925">
    <property type="entry name" value="T7SS_EccC_b"/>
    <property type="match status" value="1"/>
</dbReference>
<evidence type="ECO:0000256" key="1">
    <source>
        <dbReference type="ARBA" id="ARBA00022737"/>
    </source>
</evidence>
<dbReference type="PANTHER" id="PTHR22683:SF1">
    <property type="entry name" value="TYPE VII SECRETION SYSTEM PROTEIN ESSC"/>
    <property type="match status" value="1"/>
</dbReference>
<evidence type="ECO:0000313" key="4">
    <source>
        <dbReference type="EMBL" id="BBZ35122.1"/>
    </source>
</evidence>
<evidence type="ECO:0000256" key="2">
    <source>
        <dbReference type="ARBA" id="ARBA00022741"/>
    </source>
</evidence>
<dbReference type="RefSeq" id="WP_109788305.1">
    <property type="nucleotide sequence ID" value="NZ_AP022612.1"/>
</dbReference>
<dbReference type="InterPro" id="IPR002543">
    <property type="entry name" value="FtsK_dom"/>
</dbReference>
<keyword evidence="1" id="KW-0677">Repeat</keyword>
<dbReference type="PROSITE" id="PS50901">
    <property type="entry name" value="FTSK"/>
    <property type="match status" value="3"/>
</dbReference>
<accession>A0A7I7Y248</accession>
<dbReference type="PANTHER" id="PTHR22683">
    <property type="entry name" value="SPORULATION PROTEIN RELATED"/>
    <property type="match status" value="1"/>
</dbReference>
<dbReference type="InterPro" id="IPR023837">
    <property type="entry name" value="EccCb-like_Actinobacteria"/>
</dbReference>
<sequence length="1184" mass="124620">MVDRTDDERIVVIVAPPVLPREVSGRWTRLLPSVGLLIGVAVMIALGATGGFGQHGATSLMFPVMMIGSTLASLAFASGTSRRGGLDRERDDYLEHLHRVGDELTARAEAQRAHALRRHPDVEELWAAVGSGTMWQGGPVRIGIGHGAPDHMPVRGEPRQGGEVPDPLGESALVDLLSRHTVLDGMPVVVDVLAHRATAVAGPPPQARAFLRNMLCRSVLAHGPDALSVTAVITAMTEAQWDWIKWLPHVDQATVYGSLTAAVAARRAGAHLLIVVDQPGVAMQSLPPDVSVLTVGPCDGADTTVQLGADGAWWDPVGVPEPDLMSLAHALAFARTLAPHGGAPVRRGTEWPDLMDSRPEGNTLCVPLGVAGCGEPVSLDIREAAAGGMGPHGLCIGATGSGKSELLKTIALGMVTAHPSETLNLILVDFKGGAAFLGLERSPHVSAVITNLADESYLVDRMQDALTGEITRRQRLLREAGNLAGVADYARARAGGAALPPLPSLMVIVDEFAELLTHHPEFIDVFGAIGRLGRSLGIHLLLASQRLDEGRLRGLESHLSYRICLKTLSAAESRAVLGVADAYELPQSPGNGFLKVGAAEPIRFTASYVSGPTRAPQHSVAEICGRPVLFTVAVAEEAPPPPVRRSVPSVLDAALDRIAGQGVPAHQVWLTPLQRSPALDAVLAQVPAADLRVPIGMVDRVFDQRRVPLTVDLSGSAGNVVVIGAPQSGKSCTLRTLAMALAATHSPRRIQMYCLDFGGGGLGPLRALPHVGALAGRRDTELAARTVAELSALVRRREVLFARVGADSMAEYQRLRPQGPDDDPYGDVLLIVDGWASLRQDNEALDASITALAAEGLSVGVHVVIGATRWADLRPALRDQIGTRIELRLADPLDSEIDRRAARGVPVGRPGRGLADDGMPLTVALPRLDGQGSPTGLAEATHRAGEQLVASHPGLRAPAIRVLPTLVELADLDDHAAEHTVILGIDETQLSSAVLDFDQQPHLVILGDPGSGKTSVLRTVVRQLPETADVVVVDPRRTLDPPRTVRHATTGARVAAALGDLLPDLHQRIGAGGVPRRVFLVVDDYDLVAAGDPFSVLLPVLPHARDIGLHMVIARRSAGAGRALYEPVLAAVRDGDAAGLQLSTGADEGAGLAAGRARLLPPGRGVLVTRSGGQQIIQTAWSRA</sequence>
<dbReference type="InterPro" id="IPR003593">
    <property type="entry name" value="AAA+_ATPase"/>
</dbReference>
<dbReference type="GO" id="GO:0005524">
    <property type="term" value="F:ATP binding"/>
    <property type="evidence" value="ECO:0007669"/>
    <property type="project" value="UniProtKB-UniRule"/>
</dbReference>
<reference evidence="4" key="2">
    <citation type="submission" date="2020-02" db="EMBL/GenBank/DDBJ databases">
        <authorList>
            <person name="Matsumoto Y."/>
            <person name="Motooka D."/>
            <person name="Nakamura S."/>
        </authorList>
    </citation>
    <scope>NUCLEOTIDE SEQUENCE</scope>
    <source>
        <strain evidence="4">JCM 13671</strain>
    </source>
</reference>
<dbReference type="Proteomes" id="UP000466931">
    <property type="component" value="Chromosome"/>
</dbReference>
<keyword evidence="2" id="KW-0547">Nucleotide-binding</keyword>
<dbReference type="SUPFAM" id="SSF52540">
    <property type="entry name" value="P-loop containing nucleoside triphosphate hydrolases"/>
    <property type="match status" value="3"/>
</dbReference>
<name>A0A7I7Y248_9MYCO</name>
<gene>
    <name evidence="4" type="primary">eccC4</name>
    <name evidence="4" type="ORF">MCNF_37270</name>
</gene>
<evidence type="ECO:0000256" key="3">
    <source>
        <dbReference type="ARBA" id="ARBA00022840"/>
    </source>
</evidence>
<reference evidence="4" key="1">
    <citation type="journal article" date="2019" name="Emerg. Microbes Infect.">
        <title>Comprehensive subspecies identification of 175 nontuberculous mycobacteria species based on 7547 genomic profiles.</title>
        <authorList>
            <person name="Matsumoto Y."/>
            <person name="Kinjo T."/>
            <person name="Motooka D."/>
            <person name="Nabeya D."/>
            <person name="Jung N."/>
            <person name="Uechi K."/>
            <person name="Horii T."/>
            <person name="Iida T."/>
            <person name="Fujita J."/>
            <person name="Nakamura S."/>
        </authorList>
    </citation>
    <scope>NUCLEOTIDE SEQUENCE [LARGE SCALE GENOMIC DNA]</scope>
    <source>
        <strain evidence="4">JCM 13671</strain>
    </source>
</reference>
<dbReference type="SMART" id="SM00382">
    <property type="entry name" value="AAA"/>
    <property type="match status" value="3"/>
</dbReference>
<protein>
    <submittedName>
        <fullName evidence="4">ESX-4 secretion system protein EccC4</fullName>
    </submittedName>
</protein>
<dbReference type="OrthoDB" id="9807790at2"/>
<proteinExistence type="predicted"/>
<evidence type="ECO:0000313" key="5">
    <source>
        <dbReference type="Proteomes" id="UP000466931"/>
    </source>
</evidence>